<dbReference type="RefSeq" id="WP_055039675.1">
    <property type="nucleotide sequence ID" value="NZ_CVRS01000069.1"/>
</dbReference>
<dbReference type="PRINTS" id="PR00039">
    <property type="entry name" value="HTHLYSR"/>
</dbReference>
<dbReference type="GO" id="GO:0003677">
    <property type="term" value="F:DNA binding"/>
    <property type="evidence" value="ECO:0007669"/>
    <property type="project" value="UniProtKB-KW"/>
</dbReference>
<dbReference type="PANTHER" id="PTHR30346:SF0">
    <property type="entry name" value="HCA OPERON TRANSCRIPTIONAL ACTIVATOR HCAR"/>
    <property type="match status" value="1"/>
</dbReference>
<evidence type="ECO:0000313" key="7">
    <source>
        <dbReference type="Proteomes" id="UP000049828"/>
    </source>
</evidence>
<protein>
    <recommendedName>
        <fullName evidence="5">HTH lysR-type domain-containing protein</fullName>
    </recommendedName>
</protein>
<dbReference type="FunFam" id="1.10.10.10:FF:000001">
    <property type="entry name" value="LysR family transcriptional regulator"/>
    <property type="match status" value="1"/>
</dbReference>
<dbReference type="Gene3D" id="1.10.10.10">
    <property type="entry name" value="Winged helix-like DNA-binding domain superfamily/Winged helix DNA-binding domain"/>
    <property type="match status" value="1"/>
</dbReference>
<keyword evidence="2" id="KW-0805">Transcription regulation</keyword>
<evidence type="ECO:0000256" key="3">
    <source>
        <dbReference type="ARBA" id="ARBA00023125"/>
    </source>
</evidence>
<dbReference type="AlphaFoldDB" id="A0A0M6WMY1"/>
<dbReference type="Pfam" id="PF00126">
    <property type="entry name" value="HTH_1"/>
    <property type="match status" value="1"/>
</dbReference>
<dbReference type="PANTHER" id="PTHR30346">
    <property type="entry name" value="TRANSCRIPTIONAL DUAL REGULATOR HCAR-RELATED"/>
    <property type="match status" value="1"/>
</dbReference>
<organism evidence="6 7">
    <name type="scientific">Roseburia inulinivorans</name>
    <dbReference type="NCBI Taxonomy" id="360807"/>
    <lineage>
        <taxon>Bacteria</taxon>
        <taxon>Bacillati</taxon>
        <taxon>Bacillota</taxon>
        <taxon>Clostridia</taxon>
        <taxon>Lachnospirales</taxon>
        <taxon>Lachnospiraceae</taxon>
        <taxon>Roseburia</taxon>
    </lineage>
</organism>
<dbReference type="Pfam" id="PF03466">
    <property type="entry name" value="LysR_substrate"/>
    <property type="match status" value="1"/>
</dbReference>
<dbReference type="SUPFAM" id="SSF46785">
    <property type="entry name" value="Winged helix' DNA-binding domain"/>
    <property type="match status" value="1"/>
</dbReference>
<dbReference type="PROSITE" id="PS50931">
    <property type="entry name" value="HTH_LYSR"/>
    <property type="match status" value="1"/>
</dbReference>
<dbReference type="GO" id="GO:0032993">
    <property type="term" value="C:protein-DNA complex"/>
    <property type="evidence" value="ECO:0007669"/>
    <property type="project" value="TreeGrafter"/>
</dbReference>
<dbReference type="InterPro" id="IPR000847">
    <property type="entry name" value="LysR_HTH_N"/>
</dbReference>
<keyword evidence="7" id="KW-1185">Reference proteome</keyword>
<feature type="domain" description="HTH lysR-type" evidence="5">
    <location>
        <begin position="1"/>
        <end position="58"/>
    </location>
</feature>
<evidence type="ECO:0000259" key="5">
    <source>
        <dbReference type="PROSITE" id="PS50931"/>
    </source>
</evidence>
<dbReference type="SUPFAM" id="SSF53850">
    <property type="entry name" value="Periplasmic binding protein-like II"/>
    <property type="match status" value="1"/>
</dbReference>
<dbReference type="EMBL" id="CVRS01000069">
    <property type="protein sequence ID" value="CRL37998.1"/>
    <property type="molecule type" value="Genomic_DNA"/>
</dbReference>
<evidence type="ECO:0000256" key="1">
    <source>
        <dbReference type="ARBA" id="ARBA00009437"/>
    </source>
</evidence>
<evidence type="ECO:0000313" key="6">
    <source>
        <dbReference type="EMBL" id="CRL37998.1"/>
    </source>
</evidence>
<dbReference type="InterPro" id="IPR036390">
    <property type="entry name" value="WH_DNA-bd_sf"/>
</dbReference>
<gene>
    <name evidence="6" type="ORF">RIL183_21481</name>
</gene>
<dbReference type="CDD" id="cd05466">
    <property type="entry name" value="PBP2_LTTR_substrate"/>
    <property type="match status" value="1"/>
</dbReference>
<dbReference type="Gene3D" id="3.40.190.290">
    <property type="match status" value="1"/>
</dbReference>
<dbReference type="Proteomes" id="UP000049828">
    <property type="component" value="Unassembled WGS sequence"/>
</dbReference>
<comment type="similarity">
    <text evidence="1">Belongs to the LysR transcriptional regulatory family.</text>
</comment>
<accession>A0A0M6WMY1</accession>
<dbReference type="InterPro" id="IPR036388">
    <property type="entry name" value="WH-like_DNA-bd_sf"/>
</dbReference>
<dbReference type="InterPro" id="IPR005119">
    <property type="entry name" value="LysR_subst-bd"/>
</dbReference>
<evidence type="ECO:0000256" key="4">
    <source>
        <dbReference type="ARBA" id="ARBA00023163"/>
    </source>
</evidence>
<keyword evidence="3" id="KW-0238">DNA-binding</keyword>
<keyword evidence="4" id="KW-0804">Transcription</keyword>
<dbReference type="GO" id="GO:0003700">
    <property type="term" value="F:DNA-binding transcription factor activity"/>
    <property type="evidence" value="ECO:0007669"/>
    <property type="project" value="InterPro"/>
</dbReference>
<sequence>METSILNEFLTLEETNSFSKAARQMQISQATLSRHIRQLEDSYGVPLFERTTQKMKLTPYGEALVVYAKNILENEHSFKRDIERIHFKKANHLVIGTVDFPFYYGITTHLAEFKKSHPNATLEVHIASTDELIQMLNTGKVDVAFMRNIMGSAETFDSFFYENDCMRIVVPIDHPLASSNSATLQQFSNDTFYHRYHKNSLMHKFTSALFEEAHIAPKLSVSEGSWEDSVINDLSTVTTCMGGLARNFEGNIHVKVLNLEPEIHADIWLAASGENSHSDIATEFMQFVRSSVSEKCDI</sequence>
<evidence type="ECO:0000256" key="2">
    <source>
        <dbReference type="ARBA" id="ARBA00023015"/>
    </source>
</evidence>
<reference evidence="7" key="1">
    <citation type="submission" date="2015-05" db="EMBL/GenBank/DDBJ databases">
        <authorList>
            <consortium name="Pathogen Informatics"/>
        </authorList>
    </citation>
    <scope>NUCLEOTIDE SEQUENCE [LARGE SCALE GENOMIC DNA]</scope>
    <source>
        <strain evidence="7">L1-83</strain>
    </source>
</reference>
<proteinExistence type="inferred from homology"/>
<name>A0A0M6WMY1_9FIRM</name>